<dbReference type="PANTHER" id="PTHR48111">
    <property type="entry name" value="REGULATOR OF RPOS"/>
    <property type="match status" value="1"/>
</dbReference>
<keyword evidence="1 6" id="KW-0597">Phosphoprotein</keyword>
<dbReference type="Pfam" id="PF00486">
    <property type="entry name" value="Trans_reg_C"/>
    <property type="match status" value="1"/>
</dbReference>
<dbReference type="GO" id="GO:0000976">
    <property type="term" value="F:transcription cis-regulatory region binding"/>
    <property type="evidence" value="ECO:0007669"/>
    <property type="project" value="TreeGrafter"/>
</dbReference>
<dbReference type="SUPFAM" id="SSF52172">
    <property type="entry name" value="CheY-like"/>
    <property type="match status" value="1"/>
</dbReference>
<dbReference type="InterPro" id="IPR001867">
    <property type="entry name" value="OmpR/PhoB-type_DNA-bd"/>
</dbReference>
<dbReference type="Pfam" id="PF00072">
    <property type="entry name" value="Response_reg"/>
    <property type="match status" value="1"/>
</dbReference>
<dbReference type="PROSITE" id="PS51755">
    <property type="entry name" value="OMPR_PHOB"/>
    <property type="match status" value="1"/>
</dbReference>
<accession>A0A7X2TS16</accession>
<dbReference type="InterPro" id="IPR011006">
    <property type="entry name" value="CheY-like_superfamily"/>
</dbReference>
<evidence type="ECO:0000256" key="7">
    <source>
        <dbReference type="PROSITE-ProRule" id="PRU01091"/>
    </source>
</evidence>
<evidence type="ECO:0000256" key="5">
    <source>
        <dbReference type="ARBA" id="ARBA00023163"/>
    </source>
</evidence>
<dbReference type="RefSeq" id="WP_154425779.1">
    <property type="nucleotide sequence ID" value="NZ_VUNN01000015.1"/>
</dbReference>
<dbReference type="InterPro" id="IPR039420">
    <property type="entry name" value="WalR-like"/>
</dbReference>
<organism evidence="10 11">
    <name type="scientific">Bullifex porci</name>
    <dbReference type="NCBI Taxonomy" id="2606638"/>
    <lineage>
        <taxon>Bacteria</taxon>
        <taxon>Pseudomonadati</taxon>
        <taxon>Spirochaetota</taxon>
        <taxon>Spirochaetia</taxon>
        <taxon>Spirochaetales</taxon>
        <taxon>Spirochaetaceae</taxon>
        <taxon>Bullifex</taxon>
    </lineage>
</organism>
<evidence type="ECO:0000256" key="6">
    <source>
        <dbReference type="PROSITE-ProRule" id="PRU00169"/>
    </source>
</evidence>
<dbReference type="Gene3D" id="6.10.250.690">
    <property type="match status" value="1"/>
</dbReference>
<dbReference type="SMART" id="SM00448">
    <property type="entry name" value="REC"/>
    <property type="match status" value="1"/>
</dbReference>
<dbReference type="CDD" id="cd17574">
    <property type="entry name" value="REC_OmpR"/>
    <property type="match status" value="1"/>
</dbReference>
<keyword evidence="5" id="KW-0804">Transcription</keyword>
<dbReference type="Proteomes" id="UP000460549">
    <property type="component" value="Unassembled WGS sequence"/>
</dbReference>
<keyword evidence="4 7" id="KW-0238">DNA-binding</keyword>
<dbReference type="PANTHER" id="PTHR48111:SF1">
    <property type="entry name" value="TWO-COMPONENT RESPONSE REGULATOR ORR33"/>
    <property type="match status" value="1"/>
</dbReference>
<dbReference type="Gene3D" id="3.40.50.2300">
    <property type="match status" value="1"/>
</dbReference>
<dbReference type="EMBL" id="VUNN01000015">
    <property type="protein sequence ID" value="MSU06710.1"/>
    <property type="molecule type" value="Genomic_DNA"/>
</dbReference>
<evidence type="ECO:0000256" key="1">
    <source>
        <dbReference type="ARBA" id="ARBA00022553"/>
    </source>
</evidence>
<dbReference type="InterPro" id="IPR016032">
    <property type="entry name" value="Sig_transdc_resp-reg_C-effctor"/>
</dbReference>
<protein>
    <submittedName>
        <fullName evidence="10">Response regulator transcription factor</fullName>
    </submittedName>
</protein>
<dbReference type="AlphaFoldDB" id="A0A7X2TS16"/>
<sequence length="230" mass="26262">MKEIYVVEDHDVIRSGVVQYLELSGYSAKGFALIQDARKAICEKTPDLIIQDVMVPDGDGFMFIKEIKKEYPELPVIFLTARVEESDRILGFELGCDDYITKPFSPKELVLRVAALFRRVDSSSSEKSDIVTFSDDNHELIIDSLQHQLTIDGEEIILTAAEWRIVSYLSSNAGVLITRSQILEECFDYSFESYERVVDTHIKNIRAKLKSGNWIETVRGYGYRFTGKKV</sequence>
<keyword evidence="11" id="KW-1185">Reference proteome</keyword>
<feature type="domain" description="OmpR/PhoB-type" evidence="9">
    <location>
        <begin position="128"/>
        <end position="227"/>
    </location>
</feature>
<dbReference type="GO" id="GO:0005829">
    <property type="term" value="C:cytosol"/>
    <property type="evidence" value="ECO:0007669"/>
    <property type="project" value="TreeGrafter"/>
</dbReference>
<evidence type="ECO:0000256" key="2">
    <source>
        <dbReference type="ARBA" id="ARBA00023012"/>
    </source>
</evidence>
<feature type="domain" description="Response regulatory" evidence="8">
    <location>
        <begin position="3"/>
        <end position="117"/>
    </location>
</feature>
<name>A0A7X2TS16_9SPIO</name>
<keyword evidence="3" id="KW-0805">Transcription regulation</keyword>
<dbReference type="SMART" id="SM00862">
    <property type="entry name" value="Trans_reg_C"/>
    <property type="match status" value="1"/>
</dbReference>
<dbReference type="PROSITE" id="PS50110">
    <property type="entry name" value="RESPONSE_REGULATORY"/>
    <property type="match status" value="1"/>
</dbReference>
<dbReference type="InterPro" id="IPR001789">
    <property type="entry name" value="Sig_transdc_resp-reg_receiver"/>
</dbReference>
<evidence type="ECO:0000259" key="8">
    <source>
        <dbReference type="PROSITE" id="PS50110"/>
    </source>
</evidence>
<evidence type="ECO:0000256" key="3">
    <source>
        <dbReference type="ARBA" id="ARBA00023015"/>
    </source>
</evidence>
<reference evidence="10 11" key="1">
    <citation type="submission" date="2019-08" db="EMBL/GenBank/DDBJ databases">
        <title>In-depth cultivation of the pig gut microbiome towards novel bacterial diversity and tailored functional studies.</title>
        <authorList>
            <person name="Wylensek D."/>
            <person name="Hitch T.C.A."/>
            <person name="Clavel T."/>
        </authorList>
    </citation>
    <scope>NUCLEOTIDE SEQUENCE [LARGE SCALE GENOMIC DNA]</scope>
    <source>
        <strain evidence="10 11">NM-380-WT-3C1</strain>
    </source>
</reference>
<dbReference type="GO" id="GO:0032993">
    <property type="term" value="C:protein-DNA complex"/>
    <property type="evidence" value="ECO:0007669"/>
    <property type="project" value="TreeGrafter"/>
</dbReference>
<comment type="caution">
    <text evidence="10">The sequence shown here is derived from an EMBL/GenBank/DDBJ whole genome shotgun (WGS) entry which is preliminary data.</text>
</comment>
<gene>
    <name evidence="10" type="ORF">FYJ80_07970</name>
</gene>
<dbReference type="GO" id="GO:0006355">
    <property type="term" value="P:regulation of DNA-templated transcription"/>
    <property type="evidence" value="ECO:0007669"/>
    <property type="project" value="InterPro"/>
</dbReference>
<proteinExistence type="predicted"/>
<evidence type="ECO:0000256" key="4">
    <source>
        <dbReference type="ARBA" id="ARBA00023125"/>
    </source>
</evidence>
<feature type="modified residue" description="4-aspartylphosphate" evidence="6">
    <location>
        <position position="52"/>
    </location>
</feature>
<evidence type="ECO:0000259" key="9">
    <source>
        <dbReference type="PROSITE" id="PS51755"/>
    </source>
</evidence>
<dbReference type="Gene3D" id="1.10.10.10">
    <property type="entry name" value="Winged helix-like DNA-binding domain superfamily/Winged helix DNA-binding domain"/>
    <property type="match status" value="1"/>
</dbReference>
<evidence type="ECO:0000313" key="10">
    <source>
        <dbReference type="EMBL" id="MSU06710.1"/>
    </source>
</evidence>
<feature type="DNA-binding region" description="OmpR/PhoB-type" evidence="7">
    <location>
        <begin position="128"/>
        <end position="227"/>
    </location>
</feature>
<dbReference type="GO" id="GO:0000156">
    <property type="term" value="F:phosphorelay response regulator activity"/>
    <property type="evidence" value="ECO:0007669"/>
    <property type="project" value="TreeGrafter"/>
</dbReference>
<dbReference type="CDD" id="cd00383">
    <property type="entry name" value="trans_reg_C"/>
    <property type="match status" value="1"/>
</dbReference>
<dbReference type="SUPFAM" id="SSF46894">
    <property type="entry name" value="C-terminal effector domain of the bipartite response regulators"/>
    <property type="match status" value="1"/>
</dbReference>
<keyword evidence="2" id="KW-0902">Two-component regulatory system</keyword>
<evidence type="ECO:0000313" key="11">
    <source>
        <dbReference type="Proteomes" id="UP000460549"/>
    </source>
</evidence>
<dbReference type="InterPro" id="IPR036388">
    <property type="entry name" value="WH-like_DNA-bd_sf"/>
</dbReference>